<dbReference type="InterPro" id="IPR007248">
    <property type="entry name" value="Mpv17_PMP22"/>
</dbReference>
<comment type="subcellular location">
    <subcellularLocation>
        <location evidence="1">Membrane</location>
        <topology evidence="1">Multi-pass membrane protein</topology>
    </subcellularLocation>
</comment>
<dbReference type="Proteomes" id="UP000076842">
    <property type="component" value="Unassembled WGS sequence"/>
</dbReference>
<dbReference type="InParanoid" id="A0A165IWT6"/>
<sequence length="202" mass="22837">MAAAFRLYNESFNRNPSRTLMITNGVLTAFADTVAQHAQMIFSKDDDPATVRHYDPYRTLRFFAFGFGMGPLLGRWNRFLEQAFPLRNVGGKGSRVSMSSLAKRVVCDQIIMAPIGLVIFTGSMGVMEGKNVQQIRQKYKDMYWSALIANWQVWPAAQLINFRYMPLPYRVPFQASLGVFWSLYLSLLNSRGSTSPTEGVAI</sequence>
<evidence type="ECO:0000256" key="6">
    <source>
        <dbReference type="RuleBase" id="RU363053"/>
    </source>
</evidence>
<evidence type="ECO:0000256" key="1">
    <source>
        <dbReference type="ARBA" id="ARBA00004141"/>
    </source>
</evidence>
<comment type="similarity">
    <text evidence="2 6">Belongs to the peroxisomal membrane protein PXMP2/4 family.</text>
</comment>
<evidence type="ECO:0000313" key="8">
    <source>
        <dbReference type="Proteomes" id="UP000076842"/>
    </source>
</evidence>
<dbReference type="PANTHER" id="PTHR11266">
    <property type="entry name" value="PEROXISOMAL MEMBRANE PROTEIN 2, PXMP2 MPV17"/>
    <property type="match status" value="1"/>
</dbReference>
<dbReference type="Pfam" id="PF04117">
    <property type="entry name" value="Mpv17_PMP22"/>
    <property type="match status" value="1"/>
</dbReference>
<keyword evidence="4" id="KW-1133">Transmembrane helix</keyword>
<gene>
    <name evidence="7" type="ORF">CALCODRAFT_59154</name>
</gene>
<organism evidence="7 8">
    <name type="scientific">Calocera cornea HHB12733</name>
    <dbReference type="NCBI Taxonomy" id="1353952"/>
    <lineage>
        <taxon>Eukaryota</taxon>
        <taxon>Fungi</taxon>
        <taxon>Dikarya</taxon>
        <taxon>Basidiomycota</taxon>
        <taxon>Agaricomycotina</taxon>
        <taxon>Dacrymycetes</taxon>
        <taxon>Dacrymycetales</taxon>
        <taxon>Dacrymycetaceae</taxon>
        <taxon>Calocera</taxon>
    </lineage>
</organism>
<evidence type="ECO:0000256" key="4">
    <source>
        <dbReference type="ARBA" id="ARBA00022989"/>
    </source>
</evidence>
<dbReference type="GO" id="GO:0016020">
    <property type="term" value="C:membrane"/>
    <property type="evidence" value="ECO:0007669"/>
    <property type="project" value="UniProtKB-SubCell"/>
</dbReference>
<keyword evidence="3" id="KW-0812">Transmembrane</keyword>
<keyword evidence="5" id="KW-0472">Membrane</keyword>
<proteinExistence type="inferred from homology"/>
<protein>
    <submittedName>
        <fullName evidence="7">Uncharacterized protein</fullName>
    </submittedName>
</protein>
<dbReference type="PANTHER" id="PTHR11266:SF50">
    <property type="entry name" value="VACUOLAR MEMBRANE PROTEIN YOR292C"/>
    <property type="match status" value="1"/>
</dbReference>
<reference evidence="7 8" key="1">
    <citation type="journal article" date="2016" name="Mol. Biol. Evol.">
        <title>Comparative Genomics of Early-Diverging Mushroom-Forming Fungi Provides Insights into the Origins of Lignocellulose Decay Capabilities.</title>
        <authorList>
            <person name="Nagy L.G."/>
            <person name="Riley R."/>
            <person name="Tritt A."/>
            <person name="Adam C."/>
            <person name="Daum C."/>
            <person name="Floudas D."/>
            <person name="Sun H."/>
            <person name="Yadav J.S."/>
            <person name="Pangilinan J."/>
            <person name="Larsson K.H."/>
            <person name="Matsuura K."/>
            <person name="Barry K."/>
            <person name="Labutti K."/>
            <person name="Kuo R."/>
            <person name="Ohm R.A."/>
            <person name="Bhattacharya S.S."/>
            <person name="Shirouzu T."/>
            <person name="Yoshinaga Y."/>
            <person name="Martin F.M."/>
            <person name="Grigoriev I.V."/>
            <person name="Hibbett D.S."/>
        </authorList>
    </citation>
    <scope>NUCLEOTIDE SEQUENCE [LARGE SCALE GENOMIC DNA]</scope>
    <source>
        <strain evidence="7 8">HHB12733</strain>
    </source>
</reference>
<dbReference type="FunCoup" id="A0A165IWT6">
    <property type="interactions" value="339"/>
</dbReference>
<evidence type="ECO:0000256" key="5">
    <source>
        <dbReference type="ARBA" id="ARBA00023136"/>
    </source>
</evidence>
<dbReference type="STRING" id="1353952.A0A165IWT6"/>
<dbReference type="EMBL" id="KV423926">
    <property type="protein sequence ID" value="KZT61081.1"/>
    <property type="molecule type" value="Genomic_DNA"/>
</dbReference>
<name>A0A165IWT6_9BASI</name>
<keyword evidence="8" id="KW-1185">Reference proteome</keyword>
<dbReference type="GO" id="GO:0005739">
    <property type="term" value="C:mitochondrion"/>
    <property type="evidence" value="ECO:0007669"/>
    <property type="project" value="TreeGrafter"/>
</dbReference>
<dbReference type="AlphaFoldDB" id="A0A165IWT6"/>
<evidence type="ECO:0000313" key="7">
    <source>
        <dbReference type="EMBL" id="KZT61081.1"/>
    </source>
</evidence>
<accession>A0A165IWT6</accession>
<dbReference type="OrthoDB" id="10267969at2759"/>
<evidence type="ECO:0000256" key="2">
    <source>
        <dbReference type="ARBA" id="ARBA00006824"/>
    </source>
</evidence>
<evidence type="ECO:0000256" key="3">
    <source>
        <dbReference type="ARBA" id="ARBA00022692"/>
    </source>
</evidence>